<dbReference type="AlphaFoldDB" id="A0A7J0BNB9"/>
<accession>A0A7J0BNB9</accession>
<dbReference type="EMBL" id="BLVO01000016">
    <property type="protein sequence ID" value="GFM35180.1"/>
    <property type="molecule type" value="Genomic_DNA"/>
</dbReference>
<dbReference type="RefSeq" id="WP_174406801.1">
    <property type="nucleotide sequence ID" value="NZ_BLVO01000016.1"/>
</dbReference>
<proteinExistence type="predicted"/>
<keyword evidence="2" id="KW-1185">Reference proteome</keyword>
<evidence type="ECO:0000313" key="2">
    <source>
        <dbReference type="Proteomes" id="UP000503840"/>
    </source>
</evidence>
<name>A0A7J0BNB9_9BACT</name>
<protein>
    <submittedName>
        <fullName evidence="1">Uncharacterized protein</fullName>
    </submittedName>
</protein>
<sequence length="119" mass="13257">MKGNGFEVALEILCNKYSKLYLSKVVSKAVVNGVSSLKSNLLFAAGYCVSEKQEYYFNDLVRFYEEVVDLFDIDSSCQYDIFSVYSCFNCLLRYKSVGDMLSSEGAAMIVGGSLSNELL</sequence>
<evidence type="ECO:0000313" key="1">
    <source>
        <dbReference type="EMBL" id="GFM35180.1"/>
    </source>
</evidence>
<comment type="caution">
    <text evidence="1">The sequence shown here is derived from an EMBL/GenBank/DDBJ whole genome shotgun (WGS) entry which is preliminary data.</text>
</comment>
<reference evidence="1 2" key="1">
    <citation type="submission" date="2020-05" db="EMBL/GenBank/DDBJ databases">
        <title>Draft genome sequence of Desulfovibrio sp. strain HN2T.</title>
        <authorList>
            <person name="Ueno A."/>
            <person name="Tamazawa S."/>
            <person name="Tamamura S."/>
            <person name="Murakami T."/>
            <person name="Kiyama T."/>
            <person name="Inomata H."/>
            <person name="Amano Y."/>
            <person name="Miyakawa K."/>
            <person name="Tamaki H."/>
            <person name="Naganuma T."/>
            <person name="Kaneko K."/>
        </authorList>
    </citation>
    <scope>NUCLEOTIDE SEQUENCE [LARGE SCALE GENOMIC DNA]</scope>
    <source>
        <strain evidence="1 2">HN2</strain>
    </source>
</reference>
<gene>
    <name evidence="1" type="ORF">DSM101010T_35450</name>
</gene>
<organism evidence="1 2">
    <name type="scientific">Desulfovibrio subterraneus</name>
    <dbReference type="NCBI Taxonomy" id="2718620"/>
    <lineage>
        <taxon>Bacteria</taxon>
        <taxon>Pseudomonadati</taxon>
        <taxon>Thermodesulfobacteriota</taxon>
        <taxon>Desulfovibrionia</taxon>
        <taxon>Desulfovibrionales</taxon>
        <taxon>Desulfovibrionaceae</taxon>
        <taxon>Desulfovibrio</taxon>
    </lineage>
</organism>
<dbReference type="Proteomes" id="UP000503840">
    <property type="component" value="Unassembled WGS sequence"/>
</dbReference>